<gene>
    <name evidence="4" type="ORF">IAA98_00715</name>
</gene>
<evidence type="ECO:0000256" key="1">
    <source>
        <dbReference type="ARBA" id="ARBA00006484"/>
    </source>
</evidence>
<dbReference type="Gene3D" id="3.40.50.720">
    <property type="entry name" value="NAD(P)-binding Rossmann-like Domain"/>
    <property type="match status" value="1"/>
</dbReference>
<protein>
    <submittedName>
        <fullName evidence="4">SDR family NAD(P)-dependent oxidoreductase</fullName>
    </submittedName>
</protein>
<evidence type="ECO:0000313" key="4">
    <source>
        <dbReference type="EMBL" id="HIT74089.1"/>
    </source>
</evidence>
<reference evidence="4" key="1">
    <citation type="submission" date="2020-10" db="EMBL/GenBank/DDBJ databases">
        <authorList>
            <person name="Gilroy R."/>
        </authorList>
    </citation>
    <scope>NUCLEOTIDE SEQUENCE</scope>
    <source>
        <strain evidence="4">ChiGjej1B1-24693</strain>
    </source>
</reference>
<comment type="similarity">
    <text evidence="1">Belongs to the short-chain dehydrogenases/reductases (SDR) family.</text>
</comment>
<dbReference type="PRINTS" id="PR00081">
    <property type="entry name" value="GDHRDH"/>
</dbReference>
<dbReference type="PANTHER" id="PTHR44196:SF1">
    <property type="entry name" value="DEHYDROGENASE_REDUCTASE SDR FAMILY MEMBER 7B"/>
    <property type="match status" value="1"/>
</dbReference>
<dbReference type="GO" id="GO:0016491">
    <property type="term" value="F:oxidoreductase activity"/>
    <property type="evidence" value="ECO:0007669"/>
    <property type="project" value="UniProtKB-KW"/>
</dbReference>
<reference evidence="4" key="2">
    <citation type="journal article" date="2021" name="PeerJ">
        <title>Extensive microbial diversity within the chicken gut microbiome revealed by metagenomics and culture.</title>
        <authorList>
            <person name="Gilroy R."/>
            <person name="Ravi A."/>
            <person name="Getino M."/>
            <person name="Pursley I."/>
            <person name="Horton D.L."/>
            <person name="Alikhan N.F."/>
            <person name="Baker D."/>
            <person name="Gharbi K."/>
            <person name="Hall N."/>
            <person name="Watson M."/>
            <person name="Adriaenssens E.M."/>
            <person name="Foster-Nyarko E."/>
            <person name="Jarju S."/>
            <person name="Secka A."/>
            <person name="Antonio M."/>
            <person name="Oren A."/>
            <person name="Chaudhuri R.R."/>
            <person name="La Ragione R."/>
            <person name="Hildebrand F."/>
            <person name="Pallen M.J."/>
        </authorList>
    </citation>
    <scope>NUCLEOTIDE SEQUENCE</scope>
    <source>
        <strain evidence="4">ChiGjej1B1-24693</strain>
    </source>
</reference>
<name>A0A9D1KKC9_9ACTN</name>
<evidence type="ECO:0000259" key="3">
    <source>
        <dbReference type="SMART" id="SM00822"/>
    </source>
</evidence>
<dbReference type="GO" id="GO:0016020">
    <property type="term" value="C:membrane"/>
    <property type="evidence" value="ECO:0007669"/>
    <property type="project" value="TreeGrafter"/>
</dbReference>
<dbReference type="InterPro" id="IPR057326">
    <property type="entry name" value="KR_dom"/>
</dbReference>
<evidence type="ECO:0000313" key="5">
    <source>
        <dbReference type="Proteomes" id="UP000886842"/>
    </source>
</evidence>
<dbReference type="InterPro" id="IPR036291">
    <property type="entry name" value="NAD(P)-bd_dom_sf"/>
</dbReference>
<dbReference type="PANTHER" id="PTHR44196">
    <property type="entry name" value="DEHYDROGENASE/REDUCTASE SDR FAMILY MEMBER 7B"/>
    <property type="match status" value="1"/>
</dbReference>
<dbReference type="EMBL" id="DVLP01000022">
    <property type="protein sequence ID" value="HIT74089.1"/>
    <property type="molecule type" value="Genomic_DNA"/>
</dbReference>
<sequence>MGSSLYRLHLGPGWRTAAPAAVRDRVAGRTVVVTGASSGIGRATAVALASAGAQVIGLARRSELLHDLADELRGLGSTAEMITCDLTRPEDVDRAVAVLAERPVDIVVSNAGLSLHRTVRASRDACRDLDRSVGTNLTGPAHLLVGLVEQMLRRPDAHWVHSGSVSALVPTRGWASYAGSKAGFDAWWRAVASELGGRDRHLWTSMIHFPLVQTPMSSPTYRTQWALTAEQAASVVLAALVRRPRTLAPWWARIAAAGQALAR</sequence>
<feature type="domain" description="Ketoreductase" evidence="3">
    <location>
        <begin position="29"/>
        <end position="215"/>
    </location>
</feature>
<accession>A0A9D1KKC9</accession>
<dbReference type="AlphaFoldDB" id="A0A9D1KKC9"/>
<keyword evidence="2" id="KW-0560">Oxidoreductase</keyword>
<dbReference type="Pfam" id="PF00106">
    <property type="entry name" value="adh_short"/>
    <property type="match status" value="1"/>
</dbReference>
<dbReference type="CDD" id="cd05233">
    <property type="entry name" value="SDR_c"/>
    <property type="match status" value="1"/>
</dbReference>
<evidence type="ECO:0000256" key="2">
    <source>
        <dbReference type="ARBA" id="ARBA00023002"/>
    </source>
</evidence>
<dbReference type="SMART" id="SM00822">
    <property type="entry name" value="PKS_KR"/>
    <property type="match status" value="1"/>
</dbReference>
<comment type="caution">
    <text evidence="4">The sequence shown here is derived from an EMBL/GenBank/DDBJ whole genome shotgun (WGS) entry which is preliminary data.</text>
</comment>
<proteinExistence type="inferred from homology"/>
<dbReference type="SUPFAM" id="SSF51735">
    <property type="entry name" value="NAD(P)-binding Rossmann-fold domains"/>
    <property type="match status" value="1"/>
</dbReference>
<organism evidence="4 5">
    <name type="scientific">Candidatus Avipropionibacterium avicola</name>
    <dbReference type="NCBI Taxonomy" id="2840701"/>
    <lineage>
        <taxon>Bacteria</taxon>
        <taxon>Bacillati</taxon>
        <taxon>Actinomycetota</taxon>
        <taxon>Actinomycetes</taxon>
        <taxon>Propionibacteriales</taxon>
        <taxon>Propionibacteriaceae</taxon>
        <taxon>Propionibacteriaceae incertae sedis</taxon>
        <taxon>Candidatus Avipropionibacterium</taxon>
    </lineage>
</organism>
<dbReference type="Proteomes" id="UP000886842">
    <property type="component" value="Unassembled WGS sequence"/>
</dbReference>
<dbReference type="InterPro" id="IPR002347">
    <property type="entry name" value="SDR_fam"/>
</dbReference>